<dbReference type="Pfam" id="PF08349">
    <property type="entry name" value="DUF1722"/>
    <property type="match status" value="1"/>
</dbReference>
<dbReference type="InterPro" id="IPR013560">
    <property type="entry name" value="DUF1722"/>
</dbReference>
<dbReference type="eggNOG" id="COG3272">
    <property type="taxonomic scope" value="Bacteria"/>
</dbReference>
<evidence type="ECO:0000313" key="2">
    <source>
        <dbReference type="EMBL" id="ERJ12632.1"/>
    </source>
</evidence>
<evidence type="ECO:0000259" key="1">
    <source>
        <dbReference type="Pfam" id="PF08349"/>
    </source>
</evidence>
<proteinExistence type="predicted"/>
<dbReference type="Pfam" id="PF04463">
    <property type="entry name" value="2-thiour_desulf"/>
    <property type="match status" value="1"/>
</dbReference>
<dbReference type="PANTHER" id="PTHR30087:SF0">
    <property type="entry name" value="INNER MEMBRANE PROTEIN"/>
    <property type="match status" value="1"/>
</dbReference>
<comment type="caution">
    <text evidence="2">The sequence shown here is derived from an EMBL/GenBank/DDBJ whole genome shotgun (WGS) entry which is preliminary data.</text>
</comment>
<name>F7PWK1_9MOLU</name>
<dbReference type="InterPro" id="IPR007553">
    <property type="entry name" value="2-thiour_desulf"/>
</dbReference>
<feature type="domain" description="DUF1722" evidence="1">
    <location>
        <begin position="189"/>
        <end position="300"/>
    </location>
</feature>
<dbReference type="OrthoDB" id="9797779at2"/>
<protein>
    <submittedName>
        <fullName evidence="2">Purine-nucleoside phosphorylase protein</fullName>
        <ecNumber evidence="2">2.4.2.1</ecNumber>
    </submittedName>
</protein>
<dbReference type="RefSeq" id="WP_008824789.1">
    <property type="nucleotide sequence ID" value="NZ_AFNU02000004.1"/>
</dbReference>
<dbReference type="AlphaFoldDB" id="F7PWK1"/>
<dbReference type="PANTHER" id="PTHR30087">
    <property type="entry name" value="INNER MEMBRANE PROTEIN"/>
    <property type="match status" value="1"/>
</dbReference>
<dbReference type="Proteomes" id="UP000005707">
    <property type="component" value="Unassembled WGS sequence"/>
</dbReference>
<gene>
    <name evidence="2" type="ORF">HLPCO_001633</name>
</gene>
<dbReference type="GO" id="GO:0004731">
    <property type="term" value="F:purine-nucleoside phosphorylase activity"/>
    <property type="evidence" value="ECO:0007669"/>
    <property type="project" value="UniProtKB-EC"/>
</dbReference>
<evidence type="ECO:0000313" key="3">
    <source>
        <dbReference type="Proteomes" id="UP000005707"/>
    </source>
</evidence>
<dbReference type="EC" id="2.4.2.1" evidence="2"/>
<keyword evidence="2" id="KW-0328">Glycosyltransferase</keyword>
<keyword evidence="3" id="KW-1185">Reference proteome</keyword>
<dbReference type="eggNOG" id="COG1683">
    <property type="taxonomic scope" value="Bacteria"/>
</dbReference>
<keyword evidence="2" id="KW-0808">Transferase</keyword>
<accession>F7PWK1</accession>
<reference evidence="2 3" key="1">
    <citation type="journal article" date="2011" name="J. Bacteriol.">
        <title>Genome sequence of Haloplasma contractile, an unusual contractile bacterium from a deep-sea anoxic brine lake.</title>
        <authorList>
            <person name="Antunes A."/>
            <person name="Alam I."/>
            <person name="El Dorry H."/>
            <person name="Siam R."/>
            <person name="Robertson A."/>
            <person name="Bajic V.B."/>
            <person name="Stingl U."/>
        </authorList>
    </citation>
    <scope>NUCLEOTIDE SEQUENCE [LARGE SCALE GENOMIC DNA]</scope>
    <source>
        <strain evidence="2 3">SSD-17B</strain>
    </source>
</reference>
<dbReference type="STRING" id="1033810.HLPCO_001633"/>
<dbReference type="EMBL" id="AFNU02000004">
    <property type="protein sequence ID" value="ERJ12632.1"/>
    <property type="molecule type" value="Genomic_DNA"/>
</dbReference>
<organism evidence="2 3">
    <name type="scientific">Haloplasma contractile SSD-17B</name>
    <dbReference type="NCBI Taxonomy" id="1033810"/>
    <lineage>
        <taxon>Bacteria</taxon>
        <taxon>Bacillati</taxon>
        <taxon>Mycoplasmatota</taxon>
        <taxon>Mollicutes</taxon>
        <taxon>Haloplasmatales</taxon>
        <taxon>Haloplasmataceae</taxon>
        <taxon>Haloplasma</taxon>
    </lineage>
</organism>
<dbReference type="InParanoid" id="F7PWK1"/>
<sequence length="311" mass="36762">MLNRKPRLIVSKCLGVDHCRYSNTICKSKIVDLFKKHMELIPVCPEQEIGLPTPRESLRIVNREDNKLIQPKTGEDYTKEMLDFSEAYFKKNNTIDGFILKGRSPSCGIKDVKVYDEDGNIDRGKTSGLFAGKCMEQYKGLPLEDEGRLTNYKIRDLFLTKLYTVSEFNDIKRENNLEWLKSFHQEHELLFKLYNKTAYKKMNTLLFNNVPQIFSLYEEQLQRVFQKRFRKDSFKKSVQRLFKEMTPELSSKEVSFINGVIQDFDNELVSEQVIEYILKNNLLRFEMSHYYTQRLFNKYPKPLYTPTDSGK</sequence>
<reference evidence="2 3" key="2">
    <citation type="journal article" date="2013" name="PLoS ONE">
        <title>INDIGO - INtegrated Data Warehouse of MIcrobial GenOmes with Examples from the Red Sea Extremophiles.</title>
        <authorList>
            <person name="Alam I."/>
            <person name="Antunes A."/>
            <person name="Kamau A.A."/>
            <person name="Ba Alawi W."/>
            <person name="Kalkatawi M."/>
            <person name="Stingl U."/>
            <person name="Bajic V.B."/>
        </authorList>
    </citation>
    <scope>NUCLEOTIDE SEQUENCE [LARGE SCALE GENOMIC DNA]</scope>
    <source>
        <strain evidence="2 3">SSD-17B</strain>
    </source>
</reference>